<proteinExistence type="predicted"/>
<accession>A0A6G1PQS5</accession>
<sequence>MDLIWNHPLSRSNITSTSESVLSLYHSLITGTKDLPVISCERPFITSVIITPFPYNQQNTRPSMLQPASVVMPTGGSRSAPQTIWTPVHPEKLELRALKANCRKCLRDMEVYSSSFTGVISAVYRSEGSELDNYWRVTDYSADEHIVMSVLCRFNRKVAHFAATDSREDDRQRRGEQQQQQQNFASTQDALETAMG</sequence>
<dbReference type="Proteomes" id="UP000503349">
    <property type="component" value="Chromosome 8"/>
</dbReference>
<dbReference type="EMBL" id="CM015719">
    <property type="protein sequence ID" value="KAF3692533.1"/>
    <property type="molecule type" value="Genomic_DNA"/>
</dbReference>
<feature type="region of interest" description="Disordered" evidence="1">
    <location>
        <begin position="165"/>
        <end position="196"/>
    </location>
</feature>
<evidence type="ECO:0000313" key="2">
    <source>
        <dbReference type="EMBL" id="KAF3692533.1"/>
    </source>
</evidence>
<reference evidence="3" key="2">
    <citation type="submission" date="2019-02" db="EMBL/GenBank/DDBJ databases">
        <title>Opniocepnalus argus Var Kimnra genome.</title>
        <authorList>
            <person name="Zhou C."/>
            <person name="Xiao S."/>
        </authorList>
    </citation>
    <scope>NUCLEOTIDE SEQUENCE [LARGE SCALE GENOMIC DNA]</scope>
</reference>
<evidence type="ECO:0000256" key="1">
    <source>
        <dbReference type="SAM" id="MobiDB-lite"/>
    </source>
</evidence>
<name>A0A6G1PQS5_CHAAH</name>
<gene>
    <name evidence="2" type="ORF">EXN66_Car008209</name>
</gene>
<feature type="compositionally biased region" description="Basic and acidic residues" evidence="1">
    <location>
        <begin position="165"/>
        <end position="176"/>
    </location>
</feature>
<keyword evidence="3" id="KW-1185">Reference proteome</keyword>
<evidence type="ECO:0000313" key="3">
    <source>
        <dbReference type="Proteomes" id="UP000503349"/>
    </source>
</evidence>
<protein>
    <submittedName>
        <fullName evidence="2">Uncharacterized protein</fullName>
    </submittedName>
</protein>
<reference evidence="2 3" key="1">
    <citation type="submission" date="2019-02" db="EMBL/GenBank/DDBJ databases">
        <title>Opniocepnalus argus genome.</title>
        <authorList>
            <person name="Zhou C."/>
            <person name="Xiao S."/>
        </authorList>
    </citation>
    <scope>NUCLEOTIDE SEQUENCE [LARGE SCALE GENOMIC DNA]</scope>
    <source>
        <strain evidence="2">OARG1902GOOAL</strain>
        <tissue evidence="2">Muscle</tissue>
    </source>
</reference>
<organism evidence="2 3">
    <name type="scientific">Channa argus</name>
    <name type="common">Northern snakehead</name>
    <name type="synonym">Ophicephalus argus</name>
    <dbReference type="NCBI Taxonomy" id="215402"/>
    <lineage>
        <taxon>Eukaryota</taxon>
        <taxon>Metazoa</taxon>
        <taxon>Chordata</taxon>
        <taxon>Craniata</taxon>
        <taxon>Vertebrata</taxon>
        <taxon>Euteleostomi</taxon>
        <taxon>Actinopterygii</taxon>
        <taxon>Neopterygii</taxon>
        <taxon>Teleostei</taxon>
        <taxon>Neoteleostei</taxon>
        <taxon>Acanthomorphata</taxon>
        <taxon>Anabantaria</taxon>
        <taxon>Anabantiformes</taxon>
        <taxon>Channoidei</taxon>
        <taxon>Channidae</taxon>
        <taxon>Channa</taxon>
    </lineage>
</organism>
<dbReference type="AlphaFoldDB" id="A0A6G1PQS5"/>